<proteinExistence type="predicted"/>
<dbReference type="SUPFAM" id="SSF50475">
    <property type="entry name" value="FMN-binding split barrel"/>
    <property type="match status" value="1"/>
</dbReference>
<dbReference type="Pfam" id="PF12900">
    <property type="entry name" value="Pyridox_ox_2"/>
    <property type="match status" value="1"/>
</dbReference>
<dbReference type="AlphaFoldDB" id="A0A0F7CJ34"/>
<dbReference type="PATRIC" id="fig|1333534.5.peg.3422"/>
<reference evidence="1 2" key="1">
    <citation type="submission" date="2015-03" db="EMBL/GenBank/DDBJ databases">
        <authorList>
            <person name="Abdul Halim M."/>
        </authorList>
    </citation>
    <scope>NUCLEOTIDE SEQUENCE [LARGE SCALE GENOMIC DNA]</scope>
    <source>
        <strain evidence="1 2">ATCC 35681</strain>
    </source>
</reference>
<organism evidence="1 2">
    <name type="scientific">Paenibacillus durus ATCC 35681</name>
    <dbReference type="NCBI Taxonomy" id="1333534"/>
    <lineage>
        <taxon>Bacteria</taxon>
        <taxon>Bacillati</taxon>
        <taxon>Bacillota</taxon>
        <taxon>Bacilli</taxon>
        <taxon>Bacillales</taxon>
        <taxon>Paenibacillaceae</taxon>
        <taxon>Paenibacillus</taxon>
    </lineage>
</organism>
<dbReference type="OrthoDB" id="9794935at2"/>
<evidence type="ECO:0000313" key="2">
    <source>
        <dbReference type="Proteomes" id="UP000034189"/>
    </source>
</evidence>
<accession>A0A0F7CJ34</accession>
<gene>
    <name evidence="1" type="ORF">VK70_15530</name>
</gene>
<dbReference type="HOGENOM" id="CLU_067890_2_2_9"/>
<dbReference type="PANTHER" id="PTHR34071">
    <property type="entry name" value="5-NITROIMIDAZOLE ANTIBIOTICS RESISTANCE PROTEIN, NIMA-FAMILY-RELATED PROTEIN-RELATED"/>
    <property type="match status" value="1"/>
</dbReference>
<reference evidence="1 2" key="2">
    <citation type="journal article" date="2016" name="Genome Announc.">
        <title>Genome Sequence of a Gram-Positive Diazotroph, Paenibacillus durus Type Strain ATCC 35681.</title>
        <authorList>
            <person name="Halim M.A."/>
            <person name="Rahman A.Y."/>
            <person name="Sim K.S."/>
            <person name="Yam H.C."/>
            <person name="Rahim A.A."/>
            <person name="Ghazali A.H."/>
            <person name="Najimudin N."/>
        </authorList>
    </citation>
    <scope>NUCLEOTIDE SEQUENCE [LARGE SCALE GENOMIC DNA]</scope>
    <source>
        <strain evidence="1 2">ATCC 35681</strain>
    </source>
</reference>
<dbReference type="InterPro" id="IPR024747">
    <property type="entry name" value="Pyridox_Oxase-rel"/>
</dbReference>
<protein>
    <submittedName>
        <fullName evidence="1">MFS transporter</fullName>
    </submittedName>
</protein>
<evidence type="ECO:0000313" key="1">
    <source>
        <dbReference type="EMBL" id="AKG35811.1"/>
    </source>
</evidence>
<sequence length="154" mass="17488">MYREMRRKDKLLSDEEMIQILNAAPYGVLSTIGEDGIPYGVPISFVYSDNNIYFHSALTGHKLDNIKHNNHVSFCVVTDVEAIPDKFTTKFKSVIIFGTVKEVYEDGKVEIFKLLLEKFSSDFMESGMENIRKAGSSTRVFQIDINHISAKGKK</sequence>
<dbReference type="Gene3D" id="2.30.110.10">
    <property type="entry name" value="Electron Transport, Fmn-binding Protein, Chain A"/>
    <property type="match status" value="1"/>
</dbReference>
<dbReference type="Proteomes" id="UP000034189">
    <property type="component" value="Chromosome"/>
</dbReference>
<name>A0A0F7CJ34_PAEDU</name>
<dbReference type="EMBL" id="CP011114">
    <property type="protein sequence ID" value="AKG35811.1"/>
    <property type="molecule type" value="Genomic_DNA"/>
</dbReference>
<dbReference type="PANTHER" id="PTHR34071:SF2">
    <property type="entry name" value="FLAVIN-NUCLEOTIDE-BINDING PROTEIN"/>
    <property type="match status" value="1"/>
</dbReference>
<dbReference type="InterPro" id="IPR012349">
    <property type="entry name" value="Split_barrel_FMN-bd"/>
</dbReference>